<organism evidence="1 2">
    <name type="scientific">Chryseobacterium wanjuense</name>
    <dbReference type="NCBI Taxonomy" id="356305"/>
    <lineage>
        <taxon>Bacteria</taxon>
        <taxon>Pseudomonadati</taxon>
        <taxon>Bacteroidota</taxon>
        <taxon>Flavobacteriia</taxon>
        <taxon>Flavobacteriales</taxon>
        <taxon>Weeksellaceae</taxon>
        <taxon>Chryseobacterium group</taxon>
        <taxon>Chryseobacterium</taxon>
    </lineage>
</organism>
<dbReference type="STRING" id="356305.SAMN05421841_3166"/>
<proteinExistence type="predicted"/>
<accession>A0A1I0RSK7</accession>
<dbReference type="Proteomes" id="UP000199469">
    <property type="component" value="Unassembled WGS sequence"/>
</dbReference>
<sequence length="116" mass="13322">MESTGNIDKMTTLSQVMSRLAERGIHREFRMNDNCEVKLENSEKNYLPNELTILKTYRFEGASSSDDNAVLYVVKDDAGNMGMVIDSYGAESNYPKEFDNFLREIPILESDEFDFD</sequence>
<dbReference type="EMBL" id="FOIU01000002">
    <property type="protein sequence ID" value="SEW44262.1"/>
    <property type="molecule type" value="Genomic_DNA"/>
</dbReference>
<reference evidence="2" key="1">
    <citation type="submission" date="2016-10" db="EMBL/GenBank/DDBJ databases">
        <authorList>
            <person name="Varghese N."/>
            <person name="Submissions S."/>
        </authorList>
    </citation>
    <scope>NUCLEOTIDE SEQUENCE [LARGE SCALE GENOMIC DNA]</scope>
    <source>
        <strain evidence="2">DSM 17724</strain>
    </source>
</reference>
<dbReference type="RefSeq" id="WP_089794229.1">
    <property type="nucleotide sequence ID" value="NZ_FOIU01000002.1"/>
</dbReference>
<dbReference type="AlphaFoldDB" id="A0A1I0RSK7"/>
<evidence type="ECO:0008006" key="3">
    <source>
        <dbReference type="Google" id="ProtNLM"/>
    </source>
</evidence>
<dbReference type="OrthoDB" id="8418771at2"/>
<gene>
    <name evidence="1" type="ORF">SAMN05421841_3166</name>
</gene>
<evidence type="ECO:0000313" key="1">
    <source>
        <dbReference type="EMBL" id="SEW44262.1"/>
    </source>
</evidence>
<name>A0A1I0RSK7_9FLAO</name>
<protein>
    <recommendedName>
        <fullName evidence="3">Phosphoribosylpyrophosphate synthetase</fullName>
    </recommendedName>
</protein>
<evidence type="ECO:0000313" key="2">
    <source>
        <dbReference type="Proteomes" id="UP000199469"/>
    </source>
</evidence>
<keyword evidence="2" id="KW-1185">Reference proteome</keyword>